<dbReference type="Proteomes" id="UP000005262">
    <property type="component" value="Chromosome"/>
</dbReference>
<dbReference type="eggNOG" id="ENOG502ZQEV">
    <property type="taxonomic scope" value="Bacteria"/>
</dbReference>
<keyword evidence="2" id="KW-1185">Reference proteome</keyword>
<organism evidence="1 2">
    <name type="scientific">Desulfosporosinus meridiei (strain ATCC BAA-275 / DSM 13257 / KCTC 12902 / NCIMB 13706 / S10)</name>
    <dbReference type="NCBI Taxonomy" id="768704"/>
    <lineage>
        <taxon>Bacteria</taxon>
        <taxon>Bacillati</taxon>
        <taxon>Bacillota</taxon>
        <taxon>Clostridia</taxon>
        <taxon>Eubacteriales</taxon>
        <taxon>Desulfitobacteriaceae</taxon>
        <taxon>Desulfosporosinus</taxon>
    </lineage>
</organism>
<dbReference type="OrthoDB" id="9795386at2"/>
<evidence type="ECO:0000313" key="1">
    <source>
        <dbReference type="EMBL" id="AFQ46258.1"/>
    </source>
</evidence>
<evidence type="ECO:0000313" key="2">
    <source>
        <dbReference type="Proteomes" id="UP000005262"/>
    </source>
</evidence>
<name>J7J4Q1_DESMD</name>
<proteinExistence type="predicted"/>
<reference evidence="1 2" key="1">
    <citation type="journal article" date="2012" name="J. Bacteriol.">
        <title>Complete genome sequences of Desulfosporosinus orientis DSM765T, Desulfosporosinus youngiae DSM17734T, Desulfosporosinus meridiei DSM13257T, and Desulfosporosinus acidiphilus DSM22704T.</title>
        <authorList>
            <person name="Pester M."/>
            <person name="Brambilla E."/>
            <person name="Alazard D."/>
            <person name="Rattei T."/>
            <person name="Weinmaier T."/>
            <person name="Han J."/>
            <person name="Lucas S."/>
            <person name="Lapidus A."/>
            <person name="Cheng J.F."/>
            <person name="Goodwin L."/>
            <person name="Pitluck S."/>
            <person name="Peters L."/>
            <person name="Ovchinnikova G."/>
            <person name="Teshima H."/>
            <person name="Detter J.C."/>
            <person name="Han C.S."/>
            <person name="Tapia R."/>
            <person name="Land M.L."/>
            <person name="Hauser L."/>
            <person name="Kyrpides N.C."/>
            <person name="Ivanova N.N."/>
            <person name="Pagani I."/>
            <person name="Huntmann M."/>
            <person name="Wei C.L."/>
            <person name="Davenport K.W."/>
            <person name="Daligault H."/>
            <person name="Chain P.S."/>
            <person name="Chen A."/>
            <person name="Mavromatis K."/>
            <person name="Markowitz V."/>
            <person name="Szeto E."/>
            <person name="Mikhailova N."/>
            <person name="Pati A."/>
            <person name="Wagner M."/>
            <person name="Woyke T."/>
            <person name="Ollivier B."/>
            <person name="Klenk H.P."/>
            <person name="Spring S."/>
            <person name="Loy A."/>
        </authorList>
    </citation>
    <scope>NUCLEOTIDE SEQUENCE [LARGE SCALE GENOMIC DNA]</scope>
    <source>
        <strain evidence="2">ATCC BAA-275 / DSM 13257 / NCIMB 13706 / S10</strain>
    </source>
</reference>
<dbReference type="STRING" id="768704.Desmer_4452"/>
<protein>
    <submittedName>
        <fullName evidence="1">Uncharacterized protein</fullName>
    </submittedName>
</protein>
<gene>
    <name evidence="1" type="ordered locus">Desmer_4452</name>
</gene>
<accession>J7J4Q1</accession>
<dbReference type="RefSeq" id="WP_014905164.1">
    <property type="nucleotide sequence ID" value="NC_018515.1"/>
</dbReference>
<dbReference type="KEGG" id="dmi:Desmer_4452"/>
<dbReference type="AlphaFoldDB" id="J7J4Q1"/>
<reference evidence="2" key="2">
    <citation type="submission" date="2012-08" db="EMBL/GenBank/DDBJ databases">
        <title>Finished genome of Desulfosporosinus meridiei DSM 13257.</title>
        <authorList>
            <person name="Huntemann M."/>
            <person name="Wei C.-L."/>
            <person name="Han J."/>
            <person name="Detter J.C."/>
            <person name="Han C."/>
            <person name="Davenport K."/>
            <person name="Daligault H."/>
            <person name="Erkkila T."/>
            <person name="Gu W."/>
            <person name="Munk A.C.C."/>
            <person name="Teshima H."/>
            <person name="Xu Y."/>
            <person name="Chain P."/>
            <person name="Tapia R."/>
            <person name="Chen A."/>
            <person name="Krypides N."/>
            <person name="Mavromatis K."/>
            <person name="Markowitz V."/>
            <person name="Szeto E."/>
            <person name="Ivanova N."/>
            <person name="Mikhailova N."/>
            <person name="Ovchinnikova G."/>
            <person name="Pagani I."/>
            <person name="Pati A."/>
            <person name="Goodwin L."/>
            <person name="Peters L."/>
            <person name="Pitluck S."/>
            <person name="Woyke T."/>
            <person name="Pester M."/>
            <person name="Spring S."/>
            <person name="Ollivier B."/>
            <person name="Rattei T."/>
            <person name="Klenk H.-P."/>
            <person name="Wagner M."/>
            <person name="Loy A."/>
        </authorList>
    </citation>
    <scope>NUCLEOTIDE SEQUENCE [LARGE SCALE GENOMIC DNA]</scope>
    <source>
        <strain evidence="2">ATCC BAA-275 / DSM 13257 / NCIMB 13706 / S10</strain>
    </source>
</reference>
<sequence length="458" mass="50939">MAEKSSFFNSVSGDRKYQASDYAAYFNSFITTGVFPNPTTSLQAMANGGMSVLLKAGKAWINGYYYLNDSDLVIPIDVADGALKRKDLLVVRLDTVLRKITSVIKKGVFASLPVAPAIQRDADIYELALAEIYIGAGAIEVTQANITDLRMDTTKCGWVNSLIQVDTTAIFNQYMDWYAAKQTEYDGDFSTWTTDKKDAYDAWVLAIEADQDAVEAQFQDDFIIWFNSMKDQLSVDAAGNLQLQIDSLTEDLDDTSDVINAHMVTSTPHRKGLAGGITPLGADVQVPREFLRKAPSMKMFFANQMGLLRRILKLELAPRHYLKAKGTTTFTSYVGWNTVTFGNTISDEESLLTNGQFYTAPENGYYLILSNLDFIFDTTTDRYEFNYGLFINGLMESIVDTIWISDPPTASGNKFMFKMHRVVYLKSEDKVNTAVNSPATNAGYKHGGANSTLEIIKL</sequence>
<dbReference type="EMBL" id="CP003629">
    <property type="protein sequence ID" value="AFQ46258.1"/>
    <property type="molecule type" value="Genomic_DNA"/>
</dbReference>
<dbReference type="HOGENOM" id="CLU_596808_0_0_9"/>